<dbReference type="RefSeq" id="WP_190255693.1">
    <property type="nucleotide sequence ID" value="NZ_BMPI01000059.1"/>
</dbReference>
<feature type="transmembrane region" description="Helical" evidence="1">
    <location>
        <begin position="89"/>
        <end position="111"/>
    </location>
</feature>
<evidence type="ECO:0000313" key="2">
    <source>
        <dbReference type="EMBL" id="GGM69839.1"/>
    </source>
</evidence>
<evidence type="ECO:0000256" key="1">
    <source>
        <dbReference type="SAM" id="Phobius"/>
    </source>
</evidence>
<feature type="transmembrane region" description="Helical" evidence="1">
    <location>
        <begin position="7"/>
        <end position="26"/>
    </location>
</feature>
<accession>A0A917X5B5</accession>
<keyword evidence="1" id="KW-1133">Transmembrane helix</keyword>
<feature type="transmembrane region" description="Helical" evidence="1">
    <location>
        <begin position="118"/>
        <end position="138"/>
    </location>
</feature>
<organism evidence="2 3">
    <name type="scientific">Dactylosporangium sucinum</name>
    <dbReference type="NCBI Taxonomy" id="1424081"/>
    <lineage>
        <taxon>Bacteria</taxon>
        <taxon>Bacillati</taxon>
        <taxon>Actinomycetota</taxon>
        <taxon>Actinomycetes</taxon>
        <taxon>Micromonosporales</taxon>
        <taxon>Micromonosporaceae</taxon>
        <taxon>Dactylosporangium</taxon>
    </lineage>
</organism>
<reference evidence="2" key="2">
    <citation type="submission" date="2020-09" db="EMBL/GenBank/DDBJ databases">
        <authorList>
            <person name="Sun Q."/>
            <person name="Ohkuma M."/>
        </authorList>
    </citation>
    <scope>NUCLEOTIDE SEQUENCE</scope>
    <source>
        <strain evidence="2">JCM 19831</strain>
    </source>
</reference>
<feature type="transmembrane region" description="Helical" evidence="1">
    <location>
        <begin position="32"/>
        <end position="50"/>
    </location>
</feature>
<keyword evidence="1" id="KW-0472">Membrane</keyword>
<evidence type="ECO:0000313" key="3">
    <source>
        <dbReference type="Proteomes" id="UP000642070"/>
    </source>
</evidence>
<proteinExistence type="predicted"/>
<reference evidence="2" key="1">
    <citation type="journal article" date="2014" name="Int. J. Syst. Evol. Microbiol.">
        <title>Complete genome sequence of Corynebacterium casei LMG S-19264T (=DSM 44701T), isolated from a smear-ripened cheese.</title>
        <authorList>
            <consortium name="US DOE Joint Genome Institute (JGI-PGF)"/>
            <person name="Walter F."/>
            <person name="Albersmeier A."/>
            <person name="Kalinowski J."/>
            <person name="Ruckert C."/>
        </authorList>
    </citation>
    <scope>NUCLEOTIDE SEQUENCE</scope>
    <source>
        <strain evidence="2">JCM 19831</strain>
    </source>
</reference>
<comment type="caution">
    <text evidence="2">The sequence shown here is derived from an EMBL/GenBank/DDBJ whole genome shotgun (WGS) entry which is preliminary data.</text>
</comment>
<feature type="transmembrane region" description="Helical" evidence="1">
    <location>
        <begin position="57"/>
        <end position="77"/>
    </location>
</feature>
<dbReference type="AlphaFoldDB" id="A0A917X5B5"/>
<gene>
    <name evidence="2" type="ORF">GCM10007977_084500</name>
</gene>
<dbReference type="Proteomes" id="UP000642070">
    <property type="component" value="Unassembled WGS sequence"/>
</dbReference>
<sequence>MLVRRWRLGAVVISLAVTGWTAWFTADVLGEWFTTALFLAAPALVAVLLAPAWRSGAAVVGGLLAGLVGLVVASTRWPHALRPPQTDWLLPYLALAVLVWVAAFTACVATAEPERRKTLLLSGAGGAVVLLCLAAVVANGPAGLRPRSSDVAVDRNDLGPFPAVLQSRRIGLDCRTGTGVCTEAIEVWSSTGQPPAEIAELLAQHLRTKDWPMSLAATTGRLTGCLPIRGIIRWADQACAELIPSSDLSWPDDVKHHDDSIVLVLADRPLTALWRAA</sequence>
<name>A0A917X5B5_9ACTN</name>
<dbReference type="EMBL" id="BMPI01000059">
    <property type="protein sequence ID" value="GGM69839.1"/>
    <property type="molecule type" value="Genomic_DNA"/>
</dbReference>
<protein>
    <submittedName>
        <fullName evidence="2">Uncharacterized protein</fullName>
    </submittedName>
</protein>
<keyword evidence="3" id="KW-1185">Reference proteome</keyword>
<keyword evidence="1" id="KW-0812">Transmembrane</keyword>